<reference evidence="1" key="1">
    <citation type="submission" date="2023-04" db="EMBL/GenBank/DDBJ databases">
        <title>A chromosome-level genome assembly of the parasitoid wasp Eretmocerus hayati.</title>
        <authorList>
            <person name="Zhong Y."/>
            <person name="Liu S."/>
            <person name="Liu Y."/>
        </authorList>
    </citation>
    <scope>NUCLEOTIDE SEQUENCE</scope>
    <source>
        <strain evidence="1">ZJU_SS_LIU_2023</strain>
    </source>
</reference>
<dbReference type="EMBL" id="CM056743">
    <property type="protein sequence ID" value="KAJ8669124.1"/>
    <property type="molecule type" value="Genomic_DNA"/>
</dbReference>
<sequence>MWSYLLASLLVTIGSILIGCSINSTPSIVEKPEPRYDYIIVGAGTAGCVLASRLSEDVNVSVLLVEAGGHFSWLASVPLAAPALQMTEVDWSFKTEPQLYSTQGMYGRQQYIPRGKGLGGSGELNYQLHSFGRAEDFSGADWPSDLGWSRADMRPYFERALNAIKPWALVPDPEETPLAQAMLDARQQIGRHLRPIFSMPRNTMNKDGTRWSSYRAYLQPALTRPNLHVLINTIASRVLLDSNNTTEGVEVRYEDGTREKVEASREVILCAGAIGTPHLLLVSGIGPAAELALHKITVARDLPAVGKNYADHVNMPVYVTLTEPASITVDKVETLSTVLEYFVYGTGFLATNGIMGTARVGDSLVFLAAVGSADEKLLRDLSNYRPETFRNLFPTYNDTAGEGFILMSSCLQPKSRGRVSLRSANILDPPIVDPAFLRRYEDVACIAKAMRLGMSIAETTAFRSLGARLHLPKLAECEALVRDYRNDDFAECVMRSGALTGHHPCGTCRIAGSPDQGVVDHEL</sequence>
<evidence type="ECO:0000313" key="2">
    <source>
        <dbReference type="Proteomes" id="UP001239111"/>
    </source>
</evidence>
<organism evidence="1 2">
    <name type="scientific">Eretmocerus hayati</name>
    <dbReference type="NCBI Taxonomy" id="131215"/>
    <lineage>
        <taxon>Eukaryota</taxon>
        <taxon>Metazoa</taxon>
        <taxon>Ecdysozoa</taxon>
        <taxon>Arthropoda</taxon>
        <taxon>Hexapoda</taxon>
        <taxon>Insecta</taxon>
        <taxon>Pterygota</taxon>
        <taxon>Neoptera</taxon>
        <taxon>Endopterygota</taxon>
        <taxon>Hymenoptera</taxon>
        <taxon>Apocrita</taxon>
        <taxon>Proctotrupomorpha</taxon>
        <taxon>Chalcidoidea</taxon>
        <taxon>Aphelinidae</taxon>
        <taxon>Aphelininae</taxon>
        <taxon>Eretmocerus</taxon>
    </lineage>
</organism>
<comment type="caution">
    <text evidence="1">The sequence shown here is derived from an EMBL/GenBank/DDBJ whole genome shotgun (WGS) entry which is preliminary data.</text>
</comment>
<proteinExistence type="predicted"/>
<keyword evidence="2" id="KW-1185">Reference proteome</keyword>
<feature type="non-terminal residue" evidence="1">
    <location>
        <position position="523"/>
    </location>
</feature>
<name>A0ACC2NFL0_9HYME</name>
<accession>A0ACC2NFL0</accession>
<protein>
    <submittedName>
        <fullName evidence="1">Uncharacterized protein</fullName>
    </submittedName>
</protein>
<gene>
    <name evidence="1" type="ORF">QAD02_000383</name>
</gene>
<dbReference type="Proteomes" id="UP001239111">
    <property type="component" value="Chromosome 3"/>
</dbReference>
<evidence type="ECO:0000313" key="1">
    <source>
        <dbReference type="EMBL" id="KAJ8669124.1"/>
    </source>
</evidence>